<sequence>MIEPPHLSVFVLPGVPQDVALIRCWDELERAGCTFSGDVVVTRSDSPFRSVTDIERDVISYRGAAALLVREHRVLAVGLRHARFGAVSLSVASTRDEDERHPLEITVYAGGLAFPVALRSRGQKGDARTRWRWAQSLLVAASLRTDAEYGAAGVEVAFPSSRALGGAVAQRVLRPSTWFVPASTDDRAADERVLAALPPSALSRGPAGALVRGPGADGEGGVSEDDVDRVLELLARRAERARRGSP</sequence>
<evidence type="ECO:0000313" key="2">
    <source>
        <dbReference type="EMBL" id="UUI71075.1"/>
    </source>
</evidence>
<dbReference type="RefSeq" id="WP_227576411.1">
    <property type="nucleotide sequence ID" value="NZ_CP101987.1"/>
</dbReference>
<gene>
    <name evidence="2" type="ORF">NP048_14935</name>
</gene>
<dbReference type="Proteomes" id="UP001316384">
    <property type="component" value="Chromosome"/>
</dbReference>
<dbReference type="EMBL" id="CP101987">
    <property type="protein sequence ID" value="UUI71075.1"/>
    <property type="molecule type" value="Genomic_DNA"/>
</dbReference>
<organism evidence="2 3">
    <name type="scientific">Cellulomonas xiejunii</name>
    <dbReference type="NCBI Taxonomy" id="2968083"/>
    <lineage>
        <taxon>Bacteria</taxon>
        <taxon>Bacillati</taxon>
        <taxon>Actinomycetota</taxon>
        <taxon>Actinomycetes</taxon>
        <taxon>Micrococcales</taxon>
        <taxon>Cellulomonadaceae</taxon>
        <taxon>Cellulomonas</taxon>
    </lineage>
</organism>
<reference evidence="2 3" key="1">
    <citation type="submission" date="2022-07" db="EMBL/GenBank/DDBJ databases">
        <title>Novel species in genus cellulomonas.</title>
        <authorList>
            <person name="Ye L."/>
        </authorList>
    </citation>
    <scope>NUCLEOTIDE SEQUENCE [LARGE SCALE GENOMIC DNA]</scope>
    <source>
        <strain evidence="3">zg-B89</strain>
    </source>
</reference>
<evidence type="ECO:0000256" key="1">
    <source>
        <dbReference type="SAM" id="MobiDB-lite"/>
    </source>
</evidence>
<keyword evidence="3" id="KW-1185">Reference proteome</keyword>
<evidence type="ECO:0000313" key="3">
    <source>
        <dbReference type="Proteomes" id="UP001316384"/>
    </source>
</evidence>
<accession>A0ABY5KL53</accession>
<feature type="region of interest" description="Disordered" evidence="1">
    <location>
        <begin position="204"/>
        <end position="224"/>
    </location>
</feature>
<protein>
    <submittedName>
        <fullName evidence="2">Uncharacterized protein</fullName>
    </submittedName>
</protein>
<name>A0ABY5KL53_9CELL</name>
<proteinExistence type="predicted"/>